<dbReference type="InterPro" id="IPR052701">
    <property type="entry name" value="GAG_Ulvan_Degrading_Sulfatases"/>
</dbReference>
<dbReference type="PROSITE" id="PS00523">
    <property type="entry name" value="SULFATASE_1"/>
    <property type="match status" value="1"/>
</dbReference>
<keyword evidence="2" id="KW-0378">Hydrolase</keyword>
<dbReference type="InterPro" id="IPR000917">
    <property type="entry name" value="Sulfatase_N"/>
</dbReference>
<dbReference type="AlphaFoldDB" id="A0A5J5ILL4"/>
<dbReference type="Gene3D" id="3.40.720.10">
    <property type="entry name" value="Alkaline Phosphatase, subunit A"/>
    <property type="match status" value="1"/>
</dbReference>
<dbReference type="InterPro" id="IPR024607">
    <property type="entry name" value="Sulfatase_CS"/>
</dbReference>
<feature type="domain" description="Sulfatase N-terminal" evidence="3">
    <location>
        <begin position="28"/>
        <end position="398"/>
    </location>
</feature>
<name>A0A5J5ILL4_9BACT</name>
<dbReference type="PANTHER" id="PTHR43751">
    <property type="entry name" value="SULFATASE"/>
    <property type="match status" value="1"/>
</dbReference>
<dbReference type="InterPro" id="IPR017850">
    <property type="entry name" value="Alkaline_phosphatase_core_sf"/>
</dbReference>
<comment type="caution">
    <text evidence="4">The sequence shown here is derived from an EMBL/GenBank/DDBJ whole genome shotgun (WGS) entry which is preliminary data.</text>
</comment>
<dbReference type="PROSITE" id="PS00149">
    <property type="entry name" value="SULFATASE_2"/>
    <property type="match status" value="1"/>
</dbReference>
<evidence type="ECO:0000256" key="1">
    <source>
        <dbReference type="ARBA" id="ARBA00008779"/>
    </source>
</evidence>
<evidence type="ECO:0000313" key="4">
    <source>
        <dbReference type="EMBL" id="KAA9041910.1"/>
    </source>
</evidence>
<evidence type="ECO:0000259" key="3">
    <source>
        <dbReference type="Pfam" id="PF00884"/>
    </source>
</evidence>
<organism evidence="4 5">
    <name type="scientific">Ginsengibacter hankyongi</name>
    <dbReference type="NCBI Taxonomy" id="2607284"/>
    <lineage>
        <taxon>Bacteria</taxon>
        <taxon>Pseudomonadati</taxon>
        <taxon>Bacteroidota</taxon>
        <taxon>Chitinophagia</taxon>
        <taxon>Chitinophagales</taxon>
        <taxon>Chitinophagaceae</taxon>
        <taxon>Ginsengibacter</taxon>
    </lineage>
</organism>
<dbReference type="Pfam" id="PF00884">
    <property type="entry name" value="Sulfatase"/>
    <property type="match status" value="1"/>
</dbReference>
<evidence type="ECO:0000313" key="5">
    <source>
        <dbReference type="Proteomes" id="UP000326903"/>
    </source>
</evidence>
<protein>
    <submittedName>
        <fullName evidence="4">Arylsulfatase</fullName>
    </submittedName>
</protein>
<dbReference type="CDD" id="cd16143">
    <property type="entry name" value="ARS_like"/>
    <property type="match status" value="1"/>
</dbReference>
<comment type="similarity">
    <text evidence="1">Belongs to the sulfatase family.</text>
</comment>
<proteinExistence type="inferred from homology"/>
<dbReference type="SUPFAM" id="SSF53649">
    <property type="entry name" value="Alkaline phosphatase-like"/>
    <property type="match status" value="1"/>
</dbReference>
<dbReference type="Proteomes" id="UP000326903">
    <property type="component" value="Unassembled WGS sequence"/>
</dbReference>
<dbReference type="RefSeq" id="WP_150414039.1">
    <property type="nucleotide sequence ID" value="NZ_VYQF01000001.1"/>
</dbReference>
<dbReference type="PANTHER" id="PTHR43751:SF6">
    <property type="entry name" value="N-ACETYLGALACTOSAMINE-6-O-SULFATASE"/>
    <property type="match status" value="1"/>
</dbReference>
<dbReference type="EMBL" id="VYQF01000001">
    <property type="protein sequence ID" value="KAA9041910.1"/>
    <property type="molecule type" value="Genomic_DNA"/>
</dbReference>
<evidence type="ECO:0000256" key="2">
    <source>
        <dbReference type="ARBA" id="ARBA00022801"/>
    </source>
</evidence>
<accession>A0A5J5ILL4</accession>
<dbReference type="Gene3D" id="3.30.1120.10">
    <property type="match status" value="1"/>
</dbReference>
<sequence>MIQFKIYLLIPLALLLSAKVLAQHRPKPSVIIIYSDDVGYGDISCYGAGKIQTPNIDKIAEEGIRFTNAHASSSTCTPSRYALLTGKYPWRKKGTGIAAGDTGSIIDETQFTLGDLFQNAGYQTAVIGKWHLGLGGPTGPNWNDSIKPSPNDLGFNYSFIIPATPDRVPCVYVENHHVVNLDLKDPIEVSYQHPIGTDPIGTLHPELLKVKADLQHSGTIINGISRIGYMKGGHQAYWKDDQMSDEITNKALQFISDNKQKSFFLYFAIQDVHVPRLPNGRFRGKSGMGARGDALLELDENTGKILHLLDSLHLSKNTLVIFSSDNGPVLNDGYQDSAKILLNGHDPSGPYKGWKYSKFDAGTRVPMMIRWPGIIKKGEVSQALIGQIDFLASMAHLLHFKLPDNAAPDSKELFKVLSGKSKKGRKSIIEQGLPGLAILKGDWKFIPPSRGAAVLKDKDNLETGNSNVGQLYNLKDDIGETKNLASKYPNKAKELSDLLFQIQEEVK</sequence>
<reference evidence="4 5" key="1">
    <citation type="submission" date="2019-09" db="EMBL/GenBank/DDBJ databases">
        <title>Draft genome sequence of Ginsengibacter sp. BR5-29.</title>
        <authorList>
            <person name="Im W.-T."/>
        </authorList>
    </citation>
    <scope>NUCLEOTIDE SEQUENCE [LARGE SCALE GENOMIC DNA]</scope>
    <source>
        <strain evidence="4 5">BR5-29</strain>
    </source>
</reference>
<keyword evidence="5" id="KW-1185">Reference proteome</keyword>
<gene>
    <name evidence="4" type="ORF">FW778_07810</name>
</gene>
<dbReference type="GO" id="GO:0016787">
    <property type="term" value="F:hydrolase activity"/>
    <property type="evidence" value="ECO:0007669"/>
    <property type="project" value="UniProtKB-KW"/>
</dbReference>